<evidence type="ECO:0000313" key="2">
    <source>
        <dbReference type="Proteomes" id="UP000252254"/>
    </source>
</evidence>
<dbReference type="OrthoDB" id="9781005at2"/>
<gene>
    <name evidence="1" type="ORF">DES48_1134</name>
</gene>
<name>A0A366DVA7_9BACI</name>
<reference evidence="1 2" key="1">
    <citation type="submission" date="2018-06" db="EMBL/GenBank/DDBJ databases">
        <title>Genomic Encyclopedia of Type Strains, Phase IV (KMG-IV): sequencing the most valuable type-strain genomes for metagenomic binning, comparative biology and taxonomic classification.</title>
        <authorList>
            <person name="Goeker M."/>
        </authorList>
    </citation>
    <scope>NUCLEOTIDE SEQUENCE [LARGE SCALE GENOMIC DNA]</scope>
    <source>
        <strain evidence="1 2">DSM 15140</strain>
    </source>
</reference>
<evidence type="ECO:0008006" key="3">
    <source>
        <dbReference type="Google" id="ProtNLM"/>
    </source>
</evidence>
<organism evidence="1 2">
    <name type="scientific">Paraliobacillus ryukyuensis</name>
    <dbReference type="NCBI Taxonomy" id="200904"/>
    <lineage>
        <taxon>Bacteria</taxon>
        <taxon>Bacillati</taxon>
        <taxon>Bacillota</taxon>
        <taxon>Bacilli</taxon>
        <taxon>Bacillales</taxon>
        <taxon>Bacillaceae</taxon>
        <taxon>Paraliobacillus</taxon>
    </lineage>
</organism>
<dbReference type="EMBL" id="QNRI01000013">
    <property type="protein sequence ID" value="RBO93138.1"/>
    <property type="molecule type" value="Genomic_DNA"/>
</dbReference>
<comment type="caution">
    <text evidence="1">The sequence shown here is derived from an EMBL/GenBank/DDBJ whole genome shotgun (WGS) entry which is preliminary data.</text>
</comment>
<dbReference type="AlphaFoldDB" id="A0A366DVA7"/>
<keyword evidence="2" id="KW-1185">Reference proteome</keyword>
<proteinExistence type="predicted"/>
<evidence type="ECO:0000313" key="1">
    <source>
        <dbReference type="EMBL" id="RBO93138.1"/>
    </source>
</evidence>
<dbReference type="RefSeq" id="WP_113869984.1">
    <property type="nucleotide sequence ID" value="NZ_BAABQN010000006.1"/>
</dbReference>
<accession>A0A366DVA7</accession>
<sequence length="64" mass="7602">MARASCYKWLNRIPTDDDKLNKTLLEEMENLHQKVNAIYVGRRMTMNMNRQFDPSLITNVFIVL</sequence>
<protein>
    <recommendedName>
        <fullName evidence="3">Transposase</fullName>
    </recommendedName>
</protein>
<dbReference type="Proteomes" id="UP000252254">
    <property type="component" value="Unassembled WGS sequence"/>
</dbReference>